<accession>A0A545T5U7</accession>
<dbReference type="EMBL" id="VHSG01000019">
    <property type="protein sequence ID" value="TQV72589.1"/>
    <property type="molecule type" value="Genomic_DNA"/>
</dbReference>
<feature type="transmembrane region" description="Helical" evidence="6">
    <location>
        <begin position="331"/>
        <end position="356"/>
    </location>
</feature>
<feature type="transmembrane region" description="Helical" evidence="6">
    <location>
        <begin position="376"/>
        <end position="402"/>
    </location>
</feature>
<comment type="caution">
    <text evidence="9">The sequence shown here is derived from an EMBL/GenBank/DDBJ whole genome shotgun (WGS) entry which is preliminary data.</text>
</comment>
<evidence type="ECO:0000313" key="10">
    <source>
        <dbReference type="Proteomes" id="UP000319732"/>
    </source>
</evidence>
<feature type="domain" description="ABC3 transporter permease C-terminal" evidence="7">
    <location>
        <begin position="690"/>
        <end position="803"/>
    </location>
</feature>
<dbReference type="InterPro" id="IPR050250">
    <property type="entry name" value="Macrolide_Exporter_MacB"/>
</dbReference>
<dbReference type="AlphaFoldDB" id="A0A545T5U7"/>
<organism evidence="9 10">
    <name type="scientific">Exilibacterium tricleocarpae</name>
    <dbReference type="NCBI Taxonomy" id="2591008"/>
    <lineage>
        <taxon>Bacteria</taxon>
        <taxon>Pseudomonadati</taxon>
        <taxon>Pseudomonadota</taxon>
        <taxon>Gammaproteobacteria</taxon>
        <taxon>Cellvibrionales</taxon>
        <taxon>Cellvibrionaceae</taxon>
        <taxon>Exilibacterium</taxon>
    </lineage>
</organism>
<feature type="domain" description="ABC3 transporter permease C-terminal" evidence="7">
    <location>
        <begin position="293"/>
        <end position="406"/>
    </location>
</feature>
<proteinExistence type="predicted"/>
<keyword evidence="3 6" id="KW-0812">Transmembrane</keyword>
<dbReference type="GO" id="GO:0005886">
    <property type="term" value="C:plasma membrane"/>
    <property type="evidence" value="ECO:0007669"/>
    <property type="project" value="UniProtKB-SubCell"/>
</dbReference>
<dbReference type="InterPro" id="IPR025857">
    <property type="entry name" value="MacB_PCD"/>
</dbReference>
<dbReference type="PANTHER" id="PTHR30572">
    <property type="entry name" value="MEMBRANE COMPONENT OF TRANSPORTER-RELATED"/>
    <property type="match status" value="1"/>
</dbReference>
<gene>
    <name evidence="9" type="ORF">FKG94_17975</name>
</gene>
<keyword evidence="5 6" id="KW-0472">Membrane</keyword>
<reference evidence="9 10" key="1">
    <citation type="submission" date="2019-06" db="EMBL/GenBank/DDBJ databases">
        <title>Whole genome sequence for Cellvibrionaceae sp. R142.</title>
        <authorList>
            <person name="Wang G."/>
        </authorList>
    </citation>
    <scope>NUCLEOTIDE SEQUENCE [LARGE SCALE GENOMIC DNA]</scope>
    <source>
        <strain evidence="9 10">R142</strain>
    </source>
</reference>
<dbReference type="Proteomes" id="UP000319732">
    <property type="component" value="Unassembled WGS sequence"/>
</dbReference>
<evidence type="ECO:0000256" key="6">
    <source>
        <dbReference type="SAM" id="Phobius"/>
    </source>
</evidence>
<evidence type="ECO:0000256" key="1">
    <source>
        <dbReference type="ARBA" id="ARBA00004651"/>
    </source>
</evidence>
<evidence type="ECO:0000259" key="7">
    <source>
        <dbReference type="Pfam" id="PF02687"/>
    </source>
</evidence>
<keyword evidence="10" id="KW-1185">Reference proteome</keyword>
<dbReference type="InterPro" id="IPR003838">
    <property type="entry name" value="ABC3_permease_C"/>
</dbReference>
<dbReference type="OrthoDB" id="9770036at2"/>
<dbReference type="Pfam" id="PF12704">
    <property type="entry name" value="MacB_PCD"/>
    <property type="match status" value="2"/>
</dbReference>
<dbReference type="RefSeq" id="WP_142905721.1">
    <property type="nucleotide sequence ID" value="NZ_ML660098.1"/>
</dbReference>
<feature type="domain" description="MacB-like periplasmic core" evidence="8">
    <location>
        <begin position="21"/>
        <end position="248"/>
    </location>
</feature>
<keyword evidence="2" id="KW-1003">Cell membrane</keyword>
<evidence type="ECO:0000256" key="5">
    <source>
        <dbReference type="ARBA" id="ARBA00023136"/>
    </source>
</evidence>
<feature type="transmembrane region" description="Helical" evidence="6">
    <location>
        <begin position="775"/>
        <end position="799"/>
    </location>
</feature>
<name>A0A545T5U7_9GAMM</name>
<feature type="transmembrane region" description="Helical" evidence="6">
    <location>
        <begin position="292"/>
        <end position="310"/>
    </location>
</feature>
<evidence type="ECO:0000313" key="9">
    <source>
        <dbReference type="EMBL" id="TQV72589.1"/>
    </source>
</evidence>
<feature type="transmembrane region" description="Helical" evidence="6">
    <location>
        <begin position="20"/>
        <end position="41"/>
    </location>
</feature>
<feature type="transmembrane region" description="Helical" evidence="6">
    <location>
        <begin position="687"/>
        <end position="710"/>
    </location>
</feature>
<feature type="transmembrane region" description="Helical" evidence="6">
    <location>
        <begin position="423"/>
        <end position="447"/>
    </location>
</feature>
<comment type="subcellular location">
    <subcellularLocation>
        <location evidence="1">Cell membrane</location>
        <topology evidence="1">Multi-pass membrane protein</topology>
    </subcellularLocation>
</comment>
<evidence type="ECO:0000256" key="2">
    <source>
        <dbReference type="ARBA" id="ARBA00022475"/>
    </source>
</evidence>
<evidence type="ECO:0000259" key="8">
    <source>
        <dbReference type="Pfam" id="PF12704"/>
    </source>
</evidence>
<evidence type="ECO:0000256" key="3">
    <source>
        <dbReference type="ARBA" id="ARBA00022692"/>
    </source>
</evidence>
<dbReference type="Pfam" id="PF02687">
    <property type="entry name" value="FtsX"/>
    <property type="match status" value="2"/>
</dbReference>
<sequence length="810" mass="89727">MISIYIKLALRYLAKYRLYALINILGLALGLTIFLFGSMVIDYEKDHDNMFSERDRTFIVGSIFAPAAGTGILEYPNVKTTYGPLFDLEIEEAEVVARSIYRAPIVTVDNSHYYQGIRFVEAGFTDIFDFRYLHGDSTAVNNPRGLIVTVSTAKKLFGHADVLGEVVSLNHKYDMHIAAVIEDVALDSHFNTSFLPDNDLAAIASLQALVALEGFDMAGSWKGLSPYNMTYILLPENRDRQWLQNQVDAVAERHAPEDEHELISALKVRPLVEVNTQIWDAFGFPVLESIQLLGLLILVVACLNYTNLATAQSFGRSREVGLRKTLGATRLQLLSQFLIESLSLAAFAMLLALAGIELLVPAFNGWAGKGLALDYLGILPGLVLVTLLVGLLAGAYPAFLISRLNPIEGLRNVVMKGRRGNRFRAFMIAAQFAISIFMLAMVMIIYFQNEKIKEISSTFLKAQTVILKRINTEGVVPKHDTLQRELSRIDGVQAVTFSNDVPYNSGGLSAEVTPVSGDETLSFDTKIISVDTDFMAAYDIELLAGRPFDETVANDLYREEVGRVNVIVNRLAAKKLGFDEGREVIGKSFYKLANDEDGQTFEYTVIGLVPDHYFDGAHSAIAPMTFLMQPDSYSFASLRVSGHDLNQTLSDIDAVWDQVVGDYPIQRTFLDFYFNLFFRFPEGINNVLAAFAGVALSLALIGLFGLAAFMAQRRTREIGIRKVMGASVSQIVRLLIWQFSLPVIWSLLVATPLAYLASSIYLDFFPERIDFTLPVILLASALGVLTAWAIVAGHAINIARTTPARSLRYE</sequence>
<protein>
    <submittedName>
        <fullName evidence="9">FtsX-like permease family protein</fullName>
    </submittedName>
</protein>
<feature type="domain" description="MacB-like periplasmic core" evidence="8">
    <location>
        <begin position="439"/>
        <end position="639"/>
    </location>
</feature>
<keyword evidence="4 6" id="KW-1133">Transmembrane helix</keyword>
<dbReference type="GO" id="GO:0022857">
    <property type="term" value="F:transmembrane transporter activity"/>
    <property type="evidence" value="ECO:0007669"/>
    <property type="project" value="TreeGrafter"/>
</dbReference>
<evidence type="ECO:0000256" key="4">
    <source>
        <dbReference type="ARBA" id="ARBA00022989"/>
    </source>
</evidence>
<feature type="transmembrane region" description="Helical" evidence="6">
    <location>
        <begin position="731"/>
        <end position="755"/>
    </location>
</feature>
<dbReference type="PANTHER" id="PTHR30572:SF18">
    <property type="entry name" value="ABC-TYPE MACROLIDE FAMILY EXPORT SYSTEM PERMEASE COMPONENT 2"/>
    <property type="match status" value="1"/>
</dbReference>